<protein>
    <recommendedName>
        <fullName evidence="3">Granulins domain-containing protein</fullName>
    </recommendedName>
</protein>
<accession>A0AAV5WDH9</accession>
<evidence type="ECO:0000313" key="1">
    <source>
        <dbReference type="EMBL" id="GMT30331.1"/>
    </source>
</evidence>
<proteinExistence type="predicted"/>
<dbReference type="EMBL" id="BTSY01000005">
    <property type="protein sequence ID" value="GMT30331.1"/>
    <property type="molecule type" value="Genomic_DNA"/>
</dbReference>
<evidence type="ECO:0000313" key="2">
    <source>
        <dbReference type="Proteomes" id="UP001432322"/>
    </source>
</evidence>
<feature type="non-terminal residue" evidence="1">
    <location>
        <position position="1"/>
    </location>
</feature>
<dbReference type="Proteomes" id="UP001432322">
    <property type="component" value="Unassembled WGS sequence"/>
</dbReference>
<evidence type="ECO:0008006" key="3">
    <source>
        <dbReference type="Google" id="ProtNLM"/>
    </source>
</evidence>
<organism evidence="1 2">
    <name type="scientific">Pristionchus fissidentatus</name>
    <dbReference type="NCBI Taxonomy" id="1538716"/>
    <lineage>
        <taxon>Eukaryota</taxon>
        <taxon>Metazoa</taxon>
        <taxon>Ecdysozoa</taxon>
        <taxon>Nematoda</taxon>
        <taxon>Chromadorea</taxon>
        <taxon>Rhabditida</taxon>
        <taxon>Rhabditina</taxon>
        <taxon>Diplogasteromorpha</taxon>
        <taxon>Diplogasteroidea</taxon>
        <taxon>Neodiplogasteridae</taxon>
        <taxon>Pristionchus</taxon>
    </lineage>
</organism>
<sequence>AVNNYCPVGMLLDGGSCCQAVACEAALSNGPCASDSKCPTPGYVCDLRDNQCCPVVDYFDPENIIGPAVGGLCPLGYVMVLIPGGDPDGDCVSLQTVPGVCA</sequence>
<dbReference type="AlphaFoldDB" id="A0AAV5WDH9"/>
<comment type="caution">
    <text evidence="1">The sequence shown here is derived from an EMBL/GenBank/DDBJ whole genome shotgun (WGS) entry which is preliminary data.</text>
</comment>
<name>A0AAV5WDH9_9BILA</name>
<reference evidence="1" key="1">
    <citation type="submission" date="2023-10" db="EMBL/GenBank/DDBJ databases">
        <title>Genome assembly of Pristionchus species.</title>
        <authorList>
            <person name="Yoshida K."/>
            <person name="Sommer R.J."/>
        </authorList>
    </citation>
    <scope>NUCLEOTIDE SEQUENCE</scope>
    <source>
        <strain evidence="1">RS5133</strain>
    </source>
</reference>
<keyword evidence="2" id="KW-1185">Reference proteome</keyword>
<gene>
    <name evidence="1" type="ORF">PFISCL1PPCAC_21628</name>
</gene>